<dbReference type="eggNOG" id="ENOG50330CC">
    <property type="taxonomic scope" value="Bacteria"/>
</dbReference>
<protein>
    <recommendedName>
        <fullName evidence="3">DUF2953 domain-containing protein</fullName>
    </recommendedName>
</protein>
<dbReference type="Proteomes" id="UP000028123">
    <property type="component" value="Unassembled WGS sequence"/>
</dbReference>
<comment type="caution">
    <text evidence="1">The sequence shown here is derived from an EMBL/GenBank/DDBJ whole genome shotgun (WGS) entry which is preliminary data.</text>
</comment>
<dbReference type="AlphaFoldDB" id="A0A081P621"/>
<proteinExistence type="predicted"/>
<dbReference type="OrthoDB" id="1683589at2"/>
<dbReference type="EMBL" id="JNVM01000008">
    <property type="protein sequence ID" value="KEQ26144.1"/>
    <property type="molecule type" value="Genomic_DNA"/>
</dbReference>
<evidence type="ECO:0008006" key="3">
    <source>
        <dbReference type="Google" id="ProtNLM"/>
    </source>
</evidence>
<accession>A0A081P621</accession>
<organism evidence="1 2">
    <name type="scientific">Paenibacillus tyrfis</name>
    <dbReference type="NCBI Taxonomy" id="1501230"/>
    <lineage>
        <taxon>Bacteria</taxon>
        <taxon>Bacillati</taxon>
        <taxon>Bacillota</taxon>
        <taxon>Bacilli</taxon>
        <taxon>Bacillales</taxon>
        <taxon>Paenibacillaceae</taxon>
        <taxon>Paenibacillus</taxon>
    </lineage>
</organism>
<gene>
    <name evidence="1" type="ORF">ET33_36815</name>
</gene>
<dbReference type="RefSeq" id="WP_036680779.1">
    <property type="nucleotide sequence ID" value="NZ_FYEP01000018.1"/>
</dbReference>
<dbReference type="InterPro" id="IPR021338">
    <property type="entry name" value="DUF2953"/>
</dbReference>
<sequence length="224" mass="26036">MIWAWIAGAVAVLILAVAQSKIKICLSFVHMEQNDEIRIDVRSLFGLIRYRYIVPMLRFHGWLEGLELKSEKTNPNKGDFQGESKRKIDFDKIKEAIENFRVLLHNCFKFNQWFRRLLSHFHCTELNWKTSAGIGDAAETAVVVGTLWGLKTSLLGYIFRTVRLETKPELQVMPVFNQNVFMTEGICRLHIRLWHLVVAGLQLLFRILKVKGGLRAWKKVLLRT</sequence>
<name>A0A081P621_9BACL</name>
<dbReference type="Pfam" id="PF11167">
    <property type="entry name" value="DUF2953"/>
    <property type="match status" value="1"/>
</dbReference>
<evidence type="ECO:0000313" key="1">
    <source>
        <dbReference type="EMBL" id="KEQ26144.1"/>
    </source>
</evidence>
<evidence type="ECO:0000313" key="2">
    <source>
        <dbReference type="Proteomes" id="UP000028123"/>
    </source>
</evidence>
<keyword evidence="2" id="KW-1185">Reference proteome</keyword>
<reference evidence="1 2" key="1">
    <citation type="submission" date="2014-06" db="EMBL/GenBank/DDBJ databases">
        <title>Draft genome sequence of Paenibacillus sp. MSt1.</title>
        <authorList>
            <person name="Aw Y.K."/>
            <person name="Ong K.S."/>
            <person name="Gan H.M."/>
            <person name="Lee S.M."/>
        </authorList>
    </citation>
    <scope>NUCLEOTIDE SEQUENCE [LARGE SCALE GENOMIC DNA]</scope>
    <source>
        <strain evidence="1 2">MSt1</strain>
    </source>
</reference>